<dbReference type="InterPro" id="IPR017441">
    <property type="entry name" value="Protein_kinase_ATP_BS"/>
</dbReference>
<reference evidence="8 9" key="1">
    <citation type="submission" date="2017-11" db="EMBL/GenBank/DDBJ databases">
        <title>Complete genome sequence of Sphingomonas sp. Strain Cra20, a psychrotolerant potential plant growth promoting rhizobacteria.</title>
        <authorList>
            <person name="Luo Y."/>
        </authorList>
    </citation>
    <scope>NUCLEOTIDE SEQUENCE [LARGE SCALE GENOMIC DNA]</scope>
    <source>
        <strain evidence="8 9">Cra20</strain>
    </source>
</reference>
<keyword evidence="4 5" id="KW-0067">ATP-binding</keyword>
<gene>
    <name evidence="8" type="ORF">CVN68_19925</name>
</gene>
<keyword evidence="3" id="KW-0418">Kinase</keyword>
<feature type="domain" description="Protein kinase" evidence="7">
    <location>
        <begin position="126"/>
        <end position="371"/>
    </location>
</feature>
<dbReference type="GO" id="GO:0005524">
    <property type="term" value="F:ATP binding"/>
    <property type="evidence" value="ECO:0007669"/>
    <property type="project" value="UniProtKB-UniRule"/>
</dbReference>
<evidence type="ECO:0000256" key="1">
    <source>
        <dbReference type="ARBA" id="ARBA00022679"/>
    </source>
</evidence>
<evidence type="ECO:0000313" key="8">
    <source>
        <dbReference type="EMBL" id="ATY33941.1"/>
    </source>
</evidence>
<feature type="region of interest" description="Disordered" evidence="6">
    <location>
        <begin position="348"/>
        <end position="371"/>
    </location>
</feature>
<dbReference type="PANTHER" id="PTHR43289:SF34">
    <property type="entry name" value="SERINE_THREONINE-PROTEIN KINASE YBDM-RELATED"/>
    <property type="match status" value="1"/>
</dbReference>
<evidence type="ECO:0000313" key="9">
    <source>
        <dbReference type="Proteomes" id="UP000229081"/>
    </source>
</evidence>
<dbReference type="InterPro" id="IPR011009">
    <property type="entry name" value="Kinase-like_dom_sf"/>
</dbReference>
<dbReference type="SUPFAM" id="SSF56112">
    <property type="entry name" value="Protein kinase-like (PK-like)"/>
    <property type="match status" value="1"/>
</dbReference>
<feature type="binding site" evidence="5">
    <location>
        <position position="157"/>
    </location>
    <ligand>
        <name>ATP</name>
        <dbReference type="ChEBI" id="CHEBI:30616"/>
    </ligand>
</feature>
<keyword evidence="9" id="KW-1185">Reference proteome</keyword>
<dbReference type="EMBL" id="CP024923">
    <property type="protein sequence ID" value="ATY33941.1"/>
    <property type="molecule type" value="Genomic_DNA"/>
</dbReference>
<keyword evidence="2 5" id="KW-0547">Nucleotide-binding</keyword>
<dbReference type="InterPro" id="IPR008271">
    <property type="entry name" value="Ser/Thr_kinase_AS"/>
</dbReference>
<dbReference type="KEGG" id="sphc:CVN68_19925"/>
<evidence type="ECO:0000256" key="3">
    <source>
        <dbReference type="ARBA" id="ARBA00022777"/>
    </source>
</evidence>
<dbReference type="PANTHER" id="PTHR43289">
    <property type="entry name" value="MITOGEN-ACTIVATED PROTEIN KINASE KINASE KINASE 20-RELATED"/>
    <property type="match status" value="1"/>
</dbReference>
<protein>
    <recommendedName>
        <fullName evidence="7">Protein kinase domain-containing protein</fullName>
    </recommendedName>
</protein>
<feature type="compositionally biased region" description="Polar residues" evidence="6">
    <location>
        <begin position="294"/>
        <end position="311"/>
    </location>
</feature>
<feature type="compositionally biased region" description="Low complexity" evidence="6">
    <location>
        <begin position="355"/>
        <end position="371"/>
    </location>
</feature>
<evidence type="ECO:0000256" key="5">
    <source>
        <dbReference type="PROSITE-ProRule" id="PRU10141"/>
    </source>
</evidence>
<accession>A0A2K8MR59</accession>
<evidence type="ECO:0000256" key="4">
    <source>
        <dbReference type="ARBA" id="ARBA00022840"/>
    </source>
</evidence>
<organism evidence="8 9">
    <name type="scientific">Sphingomonas psychrotolerans</name>
    <dbReference type="NCBI Taxonomy" id="1327635"/>
    <lineage>
        <taxon>Bacteria</taxon>
        <taxon>Pseudomonadati</taxon>
        <taxon>Pseudomonadota</taxon>
        <taxon>Alphaproteobacteria</taxon>
        <taxon>Sphingomonadales</taxon>
        <taxon>Sphingomonadaceae</taxon>
        <taxon>Sphingomonas</taxon>
    </lineage>
</organism>
<dbReference type="CDD" id="cd14014">
    <property type="entry name" value="STKc_PknB_like"/>
    <property type="match status" value="1"/>
</dbReference>
<dbReference type="SMART" id="SM00220">
    <property type="entry name" value="S_TKc"/>
    <property type="match status" value="1"/>
</dbReference>
<dbReference type="Gene3D" id="1.10.510.10">
    <property type="entry name" value="Transferase(Phosphotransferase) domain 1"/>
    <property type="match status" value="1"/>
</dbReference>
<sequence length="371" mass="41134">MARRRKRAEADTLRKSFLRRRFRWSFAPRSHSLCRRRGETSMHGVSETDWATIQALFEDLVDFPPDEQERRLKRSTQPSAIVSQTEALLAAARADGILDMATPSIDLPGGPTGYRSLAEGQIVGGFTVDRLIGRGGMGEVYLAHRTTEDFEQRVALKMLRAEASDRGDMFARERRLLARLEHPGIARLIDAGIAEDGRPFMAMEYVDGEPIDIWCRTHKADLDTRLTLFRNVCEAVSYAHGHLVIHRDIKPSNIVIEAGGKPRLLDFGIAKLLDDTAAVPIVTQAMLTPEHAAPSNSMATRRRSPPTSTGSAYCCTNWSPASAPGTAKARRCRRSSGVCSMRIRRCRAARRRATTRPSPRRASAAISTPSS</sequence>
<dbReference type="PROSITE" id="PS00107">
    <property type="entry name" value="PROTEIN_KINASE_ATP"/>
    <property type="match status" value="1"/>
</dbReference>
<dbReference type="InterPro" id="IPR000719">
    <property type="entry name" value="Prot_kinase_dom"/>
</dbReference>
<dbReference type="Proteomes" id="UP000229081">
    <property type="component" value="Chromosome"/>
</dbReference>
<evidence type="ECO:0000259" key="7">
    <source>
        <dbReference type="PROSITE" id="PS50011"/>
    </source>
</evidence>
<dbReference type="Pfam" id="PF00069">
    <property type="entry name" value="Pkinase"/>
    <property type="match status" value="1"/>
</dbReference>
<dbReference type="AlphaFoldDB" id="A0A2K8MR59"/>
<dbReference type="PROSITE" id="PS00108">
    <property type="entry name" value="PROTEIN_KINASE_ST"/>
    <property type="match status" value="1"/>
</dbReference>
<feature type="region of interest" description="Disordered" evidence="6">
    <location>
        <begin position="292"/>
        <end position="311"/>
    </location>
</feature>
<evidence type="ECO:0000256" key="6">
    <source>
        <dbReference type="SAM" id="MobiDB-lite"/>
    </source>
</evidence>
<keyword evidence="1" id="KW-0808">Transferase</keyword>
<name>A0A2K8MR59_9SPHN</name>
<proteinExistence type="predicted"/>
<dbReference type="PROSITE" id="PS50011">
    <property type="entry name" value="PROTEIN_KINASE_DOM"/>
    <property type="match status" value="1"/>
</dbReference>
<dbReference type="GO" id="GO:0004674">
    <property type="term" value="F:protein serine/threonine kinase activity"/>
    <property type="evidence" value="ECO:0007669"/>
    <property type="project" value="TreeGrafter"/>
</dbReference>
<evidence type="ECO:0000256" key="2">
    <source>
        <dbReference type="ARBA" id="ARBA00022741"/>
    </source>
</evidence>